<keyword evidence="6" id="KW-0862">Zinc</keyword>
<keyword evidence="3" id="KW-0645">Protease</keyword>
<organism evidence="9 10">
    <name type="scientific">Weissella paramesenteroides</name>
    <name type="common">Leuconostoc paramesenteroides</name>
    <dbReference type="NCBI Taxonomy" id="1249"/>
    <lineage>
        <taxon>Bacteria</taxon>
        <taxon>Bacillati</taxon>
        <taxon>Bacillota</taxon>
        <taxon>Bacilli</taxon>
        <taxon>Lactobacillales</taxon>
        <taxon>Lactobacillaceae</taxon>
        <taxon>Weissella</taxon>
    </lineage>
</organism>
<dbReference type="AlphaFoldDB" id="A0ABD4XIB3"/>
<dbReference type="Gene3D" id="3.40.630.10">
    <property type="entry name" value="Zn peptidases"/>
    <property type="match status" value="1"/>
</dbReference>
<protein>
    <submittedName>
        <fullName evidence="9">Sapep family Mn(2+)-dependent dipeptidase</fullName>
        <ecNumber evidence="9">3.4.13.-</ecNumber>
    </submittedName>
</protein>
<reference evidence="9 10" key="1">
    <citation type="submission" date="2020-03" db="EMBL/GenBank/DDBJ databases">
        <title>Comparative genomics of Weissella paramesenteroides.</title>
        <authorList>
            <person name="Kant R."/>
            <person name="Takala T."/>
            <person name="Saris P."/>
        </authorList>
    </citation>
    <scope>NUCLEOTIDE SEQUENCE [LARGE SCALE GENOMIC DNA]</scope>
    <source>
        <strain evidence="9 10">SJ27-4</strain>
    </source>
</reference>
<accession>A0ABD4XIB3</accession>
<comment type="caution">
    <text evidence="9">The sequence shown here is derived from an EMBL/GenBank/DDBJ whole genome shotgun (WGS) entry which is preliminary data.</text>
</comment>
<dbReference type="SUPFAM" id="SSF55031">
    <property type="entry name" value="Bacterial exopeptidase dimerisation domain"/>
    <property type="match status" value="1"/>
</dbReference>
<dbReference type="GO" id="GO:0046872">
    <property type="term" value="F:metal ion binding"/>
    <property type="evidence" value="ECO:0007669"/>
    <property type="project" value="UniProtKB-KW"/>
</dbReference>
<dbReference type="Gene3D" id="3.30.70.360">
    <property type="match status" value="2"/>
</dbReference>
<keyword evidence="4" id="KW-0479">Metal-binding</keyword>
<evidence type="ECO:0000256" key="4">
    <source>
        <dbReference type="ARBA" id="ARBA00022723"/>
    </source>
</evidence>
<evidence type="ECO:0000256" key="7">
    <source>
        <dbReference type="ARBA" id="ARBA00022997"/>
    </source>
</evidence>
<dbReference type="InterPro" id="IPR002933">
    <property type="entry name" value="Peptidase_M20"/>
</dbReference>
<evidence type="ECO:0000256" key="1">
    <source>
        <dbReference type="ARBA" id="ARBA00001947"/>
    </source>
</evidence>
<dbReference type="RefSeq" id="WP_164222926.1">
    <property type="nucleotide sequence ID" value="NZ_CP049940.1"/>
</dbReference>
<dbReference type="GO" id="GO:0008237">
    <property type="term" value="F:metallopeptidase activity"/>
    <property type="evidence" value="ECO:0007669"/>
    <property type="project" value="UniProtKB-KW"/>
</dbReference>
<dbReference type="GO" id="GO:0006508">
    <property type="term" value="P:proteolysis"/>
    <property type="evidence" value="ECO:0007669"/>
    <property type="project" value="UniProtKB-KW"/>
</dbReference>
<dbReference type="EMBL" id="JAANXN010000004">
    <property type="protein sequence ID" value="MDF8370826.1"/>
    <property type="molecule type" value="Genomic_DNA"/>
</dbReference>
<evidence type="ECO:0000256" key="3">
    <source>
        <dbReference type="ARBA" id="ARBA00022670"/>
    </source>
</evidence>
<dbReference type="NCBIfam" id="TIGR01887">
    <property type="entry name" value="dipeptidaselike"/>
    <property type="match status" value="1"/>
</dbReference>
<dbReference type="SUPFAM" id="SSF53187">
    <property type="entry name" value="Zn-dependent exopeptidases"/>
    <property type="match status" value="1"/>
</dbReference>
<evidence type="ECO:0000313" key="9">
    <source>
        <dbReference type="EMBL" id="MDF8370826.1"/>
    </source>
</evidence>
<dbReference type="PANTHER" id="PTHR43808:SF31">
    <property type="entry name" value="N-ACETYL-L-CITRULLINE DEACETYLASE"/>
    <property type="match status" value="1"/>
</dbReference>
<keyword evidence="8" id="KW-0482">Metalloprotease</keyword>
<comment type="cofactor">
    <cofactor evidence="1">
        <name>Zn(2+)</name>
        <dbReference type="ChEBI" id="CHEBI:29105"/>
    </cofactor>
</comment>
<dbReference type="Pfam" id="PF01546">
    <property type="entry name" value="Peptidase_M20"/>
    <property type="match status" value="1"/>
</dbReference>
<dbReference type="PANTHER" id="PTHR43808">
    <property type="entry name" value="ACETYLORNITHINE DEACETYLASE"/>
    <property type="match status" value="1"/>
</dbReference>
<evidence type="ECO:0000256" key="6">
    <source>
        <dbReference type="ARBA" id="ARBA00022833"/>
    </source>
</evidence>
<dbReference type="Proteomes" id="UP001215461">
    <property type="component" value="Unassembled WGS sequence"/>
</dbReference>
<dbReference type="InterPro" id="IPR036264">
    <property type="entry name" value="Bact_exopeptidase_dim_dom"/>
</dbReference>
<keyword evidence="5 9" id="KW-0378">Hydrolase</keyword>
<evidence type="ECO:0000256" key="5">
    <source>
        <dbReference type="ARBA" id="ARBA00022801"/>
    </source>
</evidence>
<dbReference type="GO" id="GO:0016805">
    <property type="term" value="F:dipeptidase activity"/>
    <property type="evidence" value="ECO:0007669"/>
    <property type="project" value="UniProtKB-KW"/>
</dbReference>
<proteinExistence type="inferred from homology"/>
<evidence type="ECO:0000313" key="10">
    <source>
        <dbReference type="Proteomes" id="UP001215461"/>
    </source>
</evidence>
<comment type="similarity">
    <text evidence="2">Belongs to the peptidase M20A family.</text>
</comment>
<evidence type="ECO:0000256" key="2">
    <source>
        <dbReference type="ARBA" id="ARBA00006247"/>
    </source>
</evidence>
<dbReference type="InterPro" id="IPR010964">
    <property type="entry name" value="M20A_pepV-rel"/>
</dbReference>
<name>A0ABD4XIB3_WEIPA</name>
<sequence length="472" mass="51434">MNIINTTTYHDAWLSDLTELLKIPSVRNDAQATTDAPYGPGPKAALDFMMAIAKRDGFQKVGTVGNRAGYIYIGPEDDEQPIGVIVHVDVVPVNDIDQWQTDPFTPVIKDDNHIYARGADDMKAAVMLTYYAIKAIRDAQLPLKHQIRFIIGTDEESEWADMHQYFAEEGDLQYGFSPDGAANLSYGEKGISQLDLYFDATNPEDAPIKLINFKSGSATNVLPGFATATFSGIPVNDLQNNFDQYCQEENISGTLSRNGEQTVLTVQGVATHAARPETGKNAATYLANFLTQYDFKGNAANFLQFVGQKLHKDPYGEHSGYGKSEPKLGKTSQNVGITDFINNTTGHINLNFRHSLAFDEAETVDQILTDEPWLTNIVRDPAGLVPHYVGKDNKLVKLLADAFQSVTGKLPDQGVNGGASFGRLMSSGVGFGIIPTDEPSTAHGANESFNLANYQTGIDLIVAEILALSDNL</sequence>
<dbReference type="EC" id="3.4.13.-" evidence="9"/>
<gene>
    <name evidence="9" type="ORF">G9403_04015</name>
</gene>
<keyword evidence="7 9" id="KW-0224">Dipeptidase</keyword>
<dbReference type="InterPro" id="IPR050072">
    <property type="entry name" value="Peptidase_M20A"/>
</dbReference>
<evidence type="ECO:0000256" key="8">
    <source>
        <dbReference type="ARBA" id="ARBA00023049"/>
    </source>
</evidence>